<organism evidence="1 2">
    <name type="scientific">Ricinus communis</name>
    <name type="common">Castor bean</name>
    <dbReference type="NCBI Taxonomy" id="3988"/>
    <lineage>
        <taxon>Eukaryota</taxon>
        <taxon>Viridiplantae</taxon>
        <taxon>Streptophyta</taxon>
        <taxon>Embryophyta</taxon>
        <taxon>Tracheophyta</taxon>
        <taxon>Spermatophyta</taxon>
        <taxon>Magnoliopsida</taxon>
        <taxon>eudicotyledons</taxon>
        <taxon>Gunneridae</taxon>
        <taxon>Pentapetalae</taxon>
        <taxon>rosids</taxon>
        <taxon>fabids</taxon>
        <taxon>Malpighiales</taxon>
        <taxon>Euphorbiaceae</taxon>
        <taxon>Acalyphoideae</taxon>
        <taxon>Acalypheae</taxon>
        <taxon>Ricinus</taxon>
    </lineage>
</organism>
<dbReference type="EMBL" id="EQ981712">
    <property type="protein sequence ID" value="EEF24624.1"/>
    <property type="molecule type" value="Genomic_DNA"/>
</dbReference>
<protein>
    <submittedName>
        <fullName evidence="1">Uncharacterized protein</fullName>
    </submittedName>
</protein>
<sequence>MDAHGVSREVYILGGTGFEDREGFGAVFLDPVESRGQFDPTAYSCARYRWCVQTLRCRTRGPCASESVRRPATIECMTSVFRFRVIGVAPRDIAPPCPGSGAATRRVTAVTPRPAKSSCEESTETAPECQYGTPYVSLCVLSMSGSIWTTLHVFQPNDLIIEMARLYKKPDQGTTMITMPGVFRFRLRLLRRNAIRPGGHVIRRTALNATDSG</sequence>
<dbReference type="InParanoid" id="B9THP1"/>
<gene>
    <name evidence="1" type="ORF">RCOM_2140440</name>
</gene>
<keyword evidence="2" id="KW-1185">Reference proteome</keyword>
<reference evidence="2" key="1">
    <citation type="journal article" date="2010" name="Nat. Biotechnol.">
        <title>Draft genome sequence of the oilseed species Ricinus communis.</title>
        <authorList>
            <person name="Chan A.P."/>
            <person name="Crabtree J."/>
            <person name="Zhao Q."/>
            <person name="Lorenzi H."/>
            <person name="Orvis J."/>
            <person name="Puiu D."/>
            <person name="Melake-Berhan A."/>
            <person name="Jones K.M."/>
            <person name="Redman J."/>
            <person name="Chen G."/>
            <person name="Cahoon E.B."/>
            <person name="Gedil M."/>
            <person name="Stanke M."/>
            <person name="Haas B.J."/>
            <person name="Wortman J.R."/>
            <person name="Fraser-Liggett C.M."/>
            <person name="Ravel J."/>
            <person name="Rabinowicz P.D."/>
        </authorList>
    </citation>
    <scope>NUCLEOTIDE SEQUENCE [LARGE SCALE GENOMIC DNA]</scope>
    <source>
        <strain evidence="2">cv. Hale</strain>
    </source>
</reference>
<dbReference type="AlphaFoldDB" id="B9THP1"/>
<accession>B9THP1</accession>
<evidence type="ECO:0000313" key="1">
    <source>
        <dbReference type="EMBL" id="EEF24624.1"/>
    </source>
</evidence>
<name>B9THP1_RICCO</name>
<dbReference type="Proteomes" id="UP000008311">
    <property type="component" value="Unassembled WGS sequence"/>
</dbReference>
<evidence type="ECO:0000313" key="2">
    <source>
        <dbReference type="Proteomes" id="UP000008311"/>
    </source>
</evidence>
<proteinExistence type="predicted"/>